<accession>A0ABW6BMR2</accession>
<dbReference type="RefSeq" id="WP_320185375.1">
    <property type="nucleotide sequence ID" value="NZ_CP138332.1"/>
</dbReference>
<proteinExistence type="predicted"/>
<organism evidence="1 2">
    <name type="scientific">Sphingobacterium bambusae</name>
    <dbReference type="NCBI Taxonomy" id="662858"/>
    <lineage>
        <taxon>Bacteria</taxon>
        <taxon>Pseudomonadati</taxon>
        <taxon>Bacteroidota</taxon>
        <taxon>Sphingobacteriia</taxon>
        <taxon>Sphingobacteriales</taxon>
        <taxon>Sphingobacteriaceae</taxon>
        <taxon>Sphingobacterium</taxon>
    </lineage>
</organism>
<gene>
    <name evidence="1" type="ORF">ACFS7Y_19255</name>
</gene>
<evidence type="ECO:0000313" key="1">
    <source>
        <dbReference type="EMBL" id="MFD2969541.1"/>
    </source>
</evidence>
<keyword evidence="2" id="KW-1185">Reference proteome</keyword>
<name>A0ABW6BMR2_9SPHI</name>
<reference evidence="2" key="1">
    <citation type="journal article" date="2019" name="Int. J. Syst. Evol. Microbiol.">
        <title>The Global Catalogue of Microorganisms (GCM) 10K type strain sequencing project: providing services to taxonomists for standard genome sequencing and annotation.</title>
        <authorList>
            <consortium name="The Broad Institute Genomics Platform"/>
            <consortium name="The Broad Institute Genome Sequencing Center for Infectious Disease"/>
            <person name="Wu L."/>
            <person name="Ma J."/>
        </authorList>
    </citation>
    <scope>NUCLEOTIDE SEQUENCE [LARGE SCALE GENOMIC DNA]</scope>
    <source>
        <strain evidence="2">KCTC 22814</strain>
    </source>
</reference>
<evidence type="ECO:0000313" key="2">
    <source>
        <dbReference type="Proteomes" id="UP001597525"/>
    </source>
</evidence>
<dbReference type="PANTHER" id="PTHR34817">
    <property type="entry name" value="NUCLEOTIDYLTRANSFERASE"/>
    <property type="match status" value="1"/>
</dbReference>
<dbReference type="Pfam" id="PF10127">
    <property type="entry name" value="RlaP"/>
    <property type="match status" value="1"/>
</dbReference>
<comment type="caution">
    <text evidence="1">The sequence shown here is derived from an EMBL/GenBank/DDBJ whole genome shotgun (WGS) entry which is preliminary data.</text>
</comment>
<dbReference type="Proteomes" id="UP001597525">
    <property type="component" value="Unassembled WGS sequence"/>
</dbReference>
<sequence length="356" mass="40773">MKRHMTINELKEQNLVLFEAVVGSKAYGLDAAASDTDIKGVYYLPKAQFFGIGYMEQVSNESNDEVYYELGRYVELLSRSNPNMLELLASPENCILIKHPLMAAFQIDQLLSKETVNSFSQYAMVQIRKAKGLNKKINNPMALERKDLLDFCYILDGNSTIPCNEWLRARKIDQSQCGLAKINHTKGMYALFYSHSKSSIYKGILAKPGSQEVSCSSIPKGEDLKAYLFVNHEAYSMYCKSYREYVEWVNKRNETRFSSTLAHGQGYDAKNMMHTMRLLEVSKEILLTGKLQVRRPNRSYLLDVKSGKYAYAELVQRAEDILHEIDFLLHSAYLQNSPDVAQLEDQLIRIRTALYS</sequence>
<protein>
    <submittedName>
        <fullName evidence="1">DNA polymerase beta superfamily protein</fullName>
    </submittedName>
</protein>
<dbReference type="InterPro" id="IPR018775">
    <property type="entry name" value="RlaP"/>
</dbReference>
<dbReference type="EMBL" id="JBHUPB010000014">
    <property type="protein sequence ID" value="MFD2969541.1"/>
    <property type="molecule type" value="Genomic_DNA"/>
</dbReference>
<dbReference type="PANTHER" id="PTHR34817:SF1">
    <property type="entry name" value="NUCLEOTIDYLTRANSFERASE"/>
    <property type="match status" value="1"/>
</dbReference>